<reference evidence="1" key="1">
    <citation type="submission" date="2014-12" db="EMBL/GenBank/DDBJ databases">
        <title>Insight into the proteome of Arion vulgaris.</title>
        <authorList>
            <person name="Aradska J."/>
            <person name="Bulat T."/>
            <person name="Smidak R."/>
            <person name="Sarate P."/>
            <person name="Gangsoo J."/>
            <person name="Sialana F."/>
            <person name="Bilban M."/>
            <person name="Lubec G."/>
        </authorList>
    </citation>
    <scope>NUCLEOTIDE SEQUENCE</scope>
    <source>
        <tissue evidence="1">Skin</tissue>
    </source>
</reference>
<sequence>RVISKQLVEKGLMGLELPSVRSEQHRFLFWEWYHPMCAHWQQSFEYQLYQFAIHGYR</sequence>
<evidence type="ECO:0000313" key="1">
    <source>
        <dbReference type="EMBL" id="CEK48457.1"/>
    </source>
</evidence>
<protein>
    <submittedName>
        <fullName evidence="1">Uncharacterized protein</fullName>
    </submittedName>
</protein>
<organism evidence="1">
    <name type="scientific">Arion vulgaris</name>
    <dbReference type="NCBI Taxonomy" id="1028688"/>
    <lineage>
        <taxon>Eukaryota</taxon>
        <taxon>Metazoa</taxon>
        <taxon>Spiralia</taxon>
        <taxon>Lophotrochozoa</taxon>
        <taxon>Mollusca</taxon>
        <taxon>Gastropoda</taxon>
        <taxon>Heterobranchia</taxon>
        <taxon>Euthyneura</taxon>
        <taxon>Panpulmonata</taxon>
        <taxon>Eupulmonata</taxon>
        <taxon>Stylommatophora</taxon>
        <taxon>Helicina</taxon>
        <taxon>Arionoidea</taxon>
        <taxon>Arionidae</taxon>
        <taxon>Arion</taxon>
    </lineage>
</organism>
<dbReference type="AlphaFoldDB" id="A0A0B6XWP3"/>
<gene>
    <name evidence="1" type="primary">ORF4028</name>
</gene>
<proteinExistence type="predicted"/>
<dbReference type="EMBL" id="HACG01001592">
    <property type="protein sequence ID" value="CEK48457.1"/>
    <property type="molecule type" value="Transcribed_RNA"/>
</dbReference>
<accession>A0A0B6XWP3</accession>
<name>A0A0B6XWP3_9EUPU</name>
<feature type="non-terminal residue" evidence="1">
    <location>
        <position position="1"/>
    </location>
</feature>